<organism evidence="1">
    <name type="scientific">uncultured Sulfurovum sp</name>
    <dbReference type="NCBI Taxonomy" id="269237"/>
    <lineage>
        <taxon>Bacteria</taxon>
        <taxon>Pseudomonadati</taxon>
        <taxon>Campylobacterota</taxon>
        <taxon>Epsilonproteobacteria</taxon>
        <taxon>Campylobacterales</taxon>
        <taxon>Sulfurovaceae</taxon>
        <taxon>Sulfurovum</taxon>
        <taxon>environmental samples</taxon>
    </lineage>
</organism>
<evidence type="ECO:0008006" key="2">
    <source>
        <dbReference type="Google" id="ProtNLM"/>
    </source>
</evidence>
<proteinExistence type="predicted"/>
<dbReference type="PROSITE" id="PS51257">
    <property type="entry name" value="PROKAR_LIPOPROTEIN"/>
    <property type="match status" value="1"/>
</dbReference>
<dbReference type="SUPFAM" id="SSF50978">
    <property type="entry name" value="WD40 repeat-like"/>
    <property type="match status" value="1"/>
</dbReference>
<dbReference type="AlphaFoldDB" id="A0A6S6SSL0"/>
<sequence>MLKKTLLATSIAIFIFAGCSGKQYYEPESTSALSGSSMGDELVHYSRDGATLASGKVLTKTQIVDLKLEKGFYFINNSNNAALTADAYGNCNILTAKGIVASAKFPQALVAGTIIDKYLVYVLQNNHYGVYDFSQKKTVYTNKSTKVFAIDTRIANPLAIDKLVVIPTLDGKLTILDISTLKIIKEMYVSTESTFNNIIFLGKINNTLIAATPNKVLSISSQGKKELDTAVSEVIISEDSVFVFAIDGRILKLNESLSIVSEKKFKFAHFSVAALSNDKVFALDKQGYLIVANKSLSKHKVYNLSKVDSYAFVSNEKLYFDNEIIELNKLNYE</sequence>
<reference evidence="1" key="1">
    <citation type="submission" date="2020-01" db="EMBL/GenBank/DDBJ databases">
        <authorList>
            <person name="Meier V. D."/>
            <person name="Meier V D."/>
        </authorList>
    </citation>
    <scope>NUCLEOTIDE SEQUENCE</scope>
    <source>
        <strain evidence="1">HLG_WM_MAG_02</strain>
    </source>
</reference>
<accession>A0A6S6SSL0</accession>
<evidence type="ECO:0000313" key="1">
    <source>
        <dbReference type="EMBL" id="CAA6810161.1"/>
    </source>
</evidence>
<dbReference type="InterPro" id="IPR036322">
    <property type="entry name" value="WD40_repeat_dom_sf"/>
</dbReference>
<dbReference type="EMBL" id="CACVAZ010000063">
    <property type="protein sequence ID" value="CAA6810161.1"/>
    <property type="molecule type" value="Genomic_DNA"/>
</dbReference>
<name>A0A6S6SSL0_9BACT</name>
<dbReference type="InterPro" id="IPR015943">
    <property type="entry name" value="WD40/YVTN_repeat-like_dom_sf"/>
</dbReference>
<gene>
    <name evidence="1" type="ORF">HELGO_WM14763</name>
</gene>
<dbReference type="Gene3D" id="2.130.10.10">
    <property type="entry name" value="YVTN repeat-like/Quinoprotein amine dehydrogenase"/>
    <property type="match status" value="1"/>
</dbReference>
<protein>
    <recommendedName>
        <fullName evidence="2">Lipoprotein</fullName>
    </recommendedName>
</protein>